<reference evidence="2 3" key="1">
    <citation type="submission" date="2019-03" db="EMBL/GenBank/DDBJ databases">
        <title>Three New Species of Nocardioides, Nocardioides euryhalodurans sp. nov., Nocardioides seonyuensis sp. nov. and Nocardioides eburneoflavus sp. nov., Iolated from Soil.</title>
        <authorList>
            <person name="Roh S.G."/>
            <person name="Lee C."/>
            <person name="Kim M.-K."/>
            <person name="Kim S.B."/>
        </authorList>
    </citation>
    <scope>NUCLEOTIDE SEQUENCE [LARGE SCALE GENOMIC DNA]</scope>
    <source>
        <strain evidence="2 3">MMS17-SY117</strain>
    </source>
</reference>
<gene>
    <name evidence="2" type="ORF">EXE57_04595</name>
</gene>
<evidence type="ECO:0000313" key="2">
    <source>
        <dbReference type="EMBL" id="QBR91624.1"/>
    </source>
</evidence>
<keyword evidence="2" id="KW-0808">Transferase</keyword>
<dbReference type="RefSeq" id="WP_135074424.1">
    <property type="nucleotide sequence ID" value="NZ_CP038267.1"/>
</dbReference>
<proteinExistence type="predicted"/>
<dbReference type="InterPro" id="IPR016181">
    <property type="entry name" value="Acyl_CoA_acyltransferase"/>
</dbReference>
<protein>
    <submittedName>
        <fullName evidence="2">GNAT family N-acetyltransferase</fullName>
    </submittedName>
</protein>
<dbReference type="KEGG" id="noy:EXE57_04595"/>
<dbReference type="Proteomes" id="UP000294894">
    <property type="component" value="Chromosome"/>
</dbReference>
<dbReference type="InterPro" id="IPR038740">
    <property type="entry name" value="BioF2-like_GNAT_dom"/>
</dbReference>
<keyword evidence="3" id="KW-1185">Reference proteome</keyword>
<name>A0A4P7GIT7_9ACTN</name>
<dbReference type="EMBL" id="CP038267">
    <property type="protein sequence ID" value="QBR91624.1"/>
    <property type="molecule type" value="Genomic_DNA"/>
</dbReference>
<dbReference type="OrthoDB" id="4816997at2"/>
<dbReference type="Pfam" id="PF13480">
    <property type="entry name" value="Acetyltransf_6"/>
    <property type="match status" value="1"/>
</dbReference>
<dbReference type="GO" id="GO:0016740">
    <property type="term" value="F:transferase activity"/>
    <property type="evidence" value="ECO:0007669"/>
    <property type="project" value="UniProtKB-KW"/>
</dbReference>
<dbReference type="AlphaFoldDB" id="A0A4P7GIT7"/>
<feature type="domain" description="BioF2-like acetyltransferase" evidence="1">
    <location>
        <begin position="173"/>
        <end position="312"/>
    </location>
</feature>
<dbReference type="SUPFAM" id="SSF55729">
    <property type="entry name" value="Acyl-CoA N-acyltransferases (Nat)"/>
    <property type="match status" value="1"/>
</dbReference>
<sequence>MGYRSTILRAAEVDDDLGARWDALPAGRGDQADVYDSWAWHAASLRADPALARAVRIPAVLEGEQPVALLPVTVDRSGCWRSVGMDIRPRSRIVTRGEGPDPEALGQLAESLAGAGARSLALHRLPSRDPVTEAFLGALREAGYEVARRERSEDRLAHPTGDWAAHSRDYKSFAKYVRRFCNRVTPLWDLTMDTYGTSPELPAAEGFRVYAELQARSWKGPYDPMTMIRRRELALRAEQLGWVRIFILRVAGVPVAGHVWFRLGPVATWLSTAHDQGFDALSPGTMVQWLAQERLFAEQPPGVLDYLPGGSPQKDRLTPDRPVLLEVDAVRRSAVAGVALPARQQARRVVPAVRDRVAARLRRPEGGEGATPDQPIRLLATAPADGALPAAPLDASDPGLRRYLAVTSGEASPEAVAGTWAEDDGWWRIGSGPVALARLGADDVVREVVLLDGSTDGEDVAAPALAAALDRPVSVARTDPRGTRDGAPTVVRHALLPWPAAWVPTSP</sequence>
<evidence type="ECO:0000313" key="3">
    <source>
        <dbReference type="Proteomes" id="UP000294894"/>
    </source>
</evidence>
<evidence type="ECO:0000259" key="1">
    <source>
        <dbReference type="Pfam" id="PF13480"/>
    </source>
</evidence>
<accession>A0A4P7GIT7</accession>
<organism evidence="2 3">
    <name type="scientific">Nocardioides euryhalodurans</name>
    <dbReference type="NCBI Taxonomy" id="2518370"/>
    <lineage>
        <taxon>Bacteria</taxon>
        <taxon>Bacillati</taxon>
        <taxon>Actinomycetota</taxon>
        <taxon>Actinomycetes</taxon>
        <taxon>Propionibacteriales</taxon>
        <taxon>Nocardioidaceae</taxon>
        <taxon>Nocardioides</taxon>
    </lineage>
</organism>